<proteinExistence type="predicted"/>
<comment type="subcellular location">
    <subcellularLocation>
        <location evidence="1">Cell membrane</location>
    </subcellularLocation>
</comment>
<organism evidence="7 8">
    <name type="scientific">Hyunsoonleella pacifica</name>
    <dbReference type="NCBI Taxonomy" id="1080224"/>
    <lineage>
        <taxon>Bacteria</taxon>
        <taxon>Pseudomonadati</taxon>
        <taxon>Bacteroidota</taxon>
        <taxon>Flavobacteriia</taxon>
        <taxon>Flavobacteriales</taxon>
        <taxon>Flavobacteriaceae</taxon>
    </lineage>
</organism>
<keyword evidence="2" id="KW-1003">Cell membrane</keyword>
<comment type="caution">
    <text evidence="7">The sequence shown here is derived from an EMBL/GenBank/DDBJ whole genome shotgun (WGS) entry which is preliminary data.</text>
</comment>
<name>A0A4Q9FNN8_9FLAO</name>
<keyword evidence="4 7" id="KW-0808">Transferase</keyword>
<dbReference type="SUPFAM" id="SSF53448">
    <property type="entry name" value="Nucleotide-diphospho-sugar transferases"/>
    <property type="match status" value="1"/>
</dbReference>
<dbReference type="InterPro" id="IPR001173">
    <property type="entry name" value="Glyco_trans_2-like"/>
</dbReference>
<evidence type="ECO:0000256" key="5">
    <source>
        <dbReference type="ARBA" id="ARBA00023136"/>
    </source>
</evidence>
<keyword evidence="3" id="KW-0328">Glycosyltransferase</keyword>
<gene>
    <name evidence="7" type="ORF">EYD46_10665</name>
</gene>
<dbReference type="NCBIfam" id="TIGR04283">
    <property type="entry name" value="glyco_like_mftF"/>
    <property type="match status" value="1"/>
</dbReference>
<accession>A0A4Q9FNN8</accession>
<evidence type="ECO:0000313" key="7">
    <source>
        <dbReference type="EMBL" id="TBN15584.1"/>
    </source>
</evidence>
<dbReference type="EMBL" id="SIRS01000004">
    <property type="protein sequence ID" value="TBN15584.1"/>
    <property type="molecule type" value="Genomic_DNA"/>
</dbReference>
<dbReference type="InterPro" id="IPR029044">
    <property type="entry name" value="Nucleotide-diphossugar_trans"/>
</dbReference>
<dbReference type="RefSeq" id="WP_130937122.1">
    <property type="nucleotide sequence ID" value="NZ_BMEE01000003.1"/>
</dbReference>
<dbReference type="Pfam" id="PF00535">
    <property type="entry name" value="Glycos_transf_2"/>
    <property type="match status" value="1"/>
</dbReference>
<dbReference type="PANTHER" id="PTHR43646">
    <property type="entry name" value="GLYCOSYLTRANSFERASE"/>
    <property type="match status" value="1"/>
</dbReference>
<evidence type="ECO:0000256" key="1">
    <source>
        <dbReference type="ARBA" id="ARBA00004236"/>
    </source>
</evidence>
<dbReference type="InterPro" id="IPR026461">
    <property type="entry name" value="Trfase_2_rSAM/seldom_assoc"/>
</dbReference>
<dbReference type="GO" id="GO:0016757">
    <property type="term" value="F:glycosyltransferase activity"/>
    <property type="evidence" value="ECO:0007669"/>
    <property type="project" value="UniProtKB-KW"/>
</dbReference>
<dbReference type="GO" id="GO:0005886">
    <property type="term" value="C:plasma membrane"/>
    <property type="evidence" value="ECO:0007669"/>
    <property type="project" value="UniProtKB-SubCell"/>
</dbReference>
<sequence length="240" mass="27601">MNKISIIIPVFNEAEYITNLLNHLIKNASETHIKEIIVVDGGSSDDTQKVVLNTFPVFEKLKTNIQLVISKKGRAKQMNKGAKEATGGVLYFLHADSFPPKNFDKYIITEVTKGNNAGCFRMQFDSSHWWLKLAGWLTALPFKASRGGDQSQFITKKLFDDIGGYDERFEIYEDNDLIKKLYARKEYVVIPEWLTTSARCYQKNGVWKTQFHFWCIHLKSRLGASPSELKSYYKQNLVKT</sequence>
<reference evidence="7 8" key="1">
    <citation type="journal article" date="2015" name="Int. J. Syst. Evol. Microbiol.">
        <title>Hyunsoonleella pacifica sp. nov., isolated from seawater of South Pacific Gyre.</title>
        <authorList>
            <person name="Gao X."/>
            <person name="Zhang Z."/>
            <person name="Dai X."/>
            <person name="Zhang X.H."/>
        </authorList>
    </citation>
    <scope>NUCLEOTIDE SEQUENCE [LARGE SCALE GENOMIC DNA]</scope>
    <source>
        <strain evidence="7 8">SW033</strain>
    </source>
</reference>
<dbReference type="PANTHER" id="PTHR43646:SF2">
    <property type="entry name" value="GLYCOSYLTRANSFERASE 2-LIKE DOMAIN-CONTAINING PROTEIN"/>
    <property type="match status" value="1"/>
</dbReference>
<evidence type="ECO:0000256" key="3">
    <source>
        <dbReference type="ARBA" id="ARBA00022676"/>
    </source>
</evidence>
<feature type="domain" description="Glycosyltransferase 2-like" evidence="6">
    <location>
        <begin position="5"/>
        <end position="130"/>
    </location>
</feature>
<evidence type="ECO:0000259" key="6">
    <source>
        <dbReference type="Pfam" id="PF00535"/>
    </source>
</evidence>
<evidence type="ECO:0000256" key="4">
    <source>
        <dbReference type="ARBA" id="ARBA00022679"/>
    </source>
</evidence>
<dbReference type="OrthoDB" id="9810303at2"/>
<evidence type="ECO:0000313" key="8">
    <source>
        <dbReference type="Proteomes" id="UP000292372"/>
    </source>
</evidence>
<keyword evidence="8" id="KW-1185">Reference proteome</keyword>
<dbReference type="Gene3D" id="3.90.550.10">
    <property type="entry name" value="Spore Coat Polysaccharide Biosynthesis Protein SpsA, Chain A"/>
    <property type="match status" value="1"/>
</dbReference>
<dbReference type="CDD" id="cd02522">
    <property type="entry name" value="GT_2_like_a"/>
    <property type="match status" value="1"/>
</dbReference>
<dbReference type="Proteomes" id="UP000292372">
    <property type="component" value="Unassembled WGS sequence"/>
</dbReference>
<keyword evidence="5" id="KW-0472">Membrane</keyword>
<dbReference type="AlphaFoldDB" id="A0A4Q9FNN8"/>
<evidence type="ECO:0000256" key="2">
    <source>
        <dbReference type="ARBA" id="ARBA00022475"/>
    </source>
</evidence>
<protein>
    <submittedName>
        <fullName evidence="7">Glycosyltransferase</fullName>
    </submittedName>
</protein>